<comment type="caution">
    <text evidence="1">The sequence shown here is derived from an EMBL/GenBank/DDBJ whole genome shotgun (WGS) entry which is preliminary data.</text>
</comment>
<protein>
    <submittedName>
        <fullName evidence="1">Uncharacterized protein</fullName>
    </submittedName>
</protein>
<sequence>MAEKKAKSKLLMYKGKPLVRQGNVIFYGNPGDKYIVSFVLDNFEKVGDTDVAGHVVIQLQQN</sequence>
<evidence type="ECO:0000313" key="1">
    <source>
        <dbReference type="EMBL" id="HIV02982.1"/>
    </source>
</evidence>
<dbReference type="AlphaFoldDB" id="A0A9D1T0F1"/>
<proteinExistence type="predicted"/>
<feature type="non-terminal residue" evidence="1">
    <location>
        <position position="62"/>
    </location>
</feature>
<accession>A0A9D1T0F1</accession>
<evidence type="ECO:0000313" key="2">
    <source>
        <dbReference type="Proteomes" id="UP000886743"/>
    </source>
</evidence>
<reference evidence="1" key="2">
    <citation type="journal article" date="2021" name="PeerJ">
        <title>Extensive microbial diversity within the chicken gut microbiome revealed by metagenomics and culture.</title>
        <authorList>
            <person name="Gilroy R."/>
            <person name="Ravi A."/>
            <person name="Getino M."/>
            <person name="Pursley I."/>
            <person name="Horton D.L."/>
            <person name="Alikhan N.F."/>
            <person name="Baker D."/>
            <person name="Gharbi K."/>
            <person name="Hall N."/>
            <person name="Watson M."/>
            <person name="Adriaenssens E.M."/>
            <person name="Foster-Nyarko E."/>
            <person name="Jarju S."/>
            <person name="Secka A."/>
            <person name="Antonio M."/>
            <person name="Oren A."/>
            <person name="Chaudhuri R.R."/>
            <person name="La Ragione R."/>
            <person name="Hildebrand F."/>
            <person name="Pallen M.J."/>
        </authorList>
    </citation>
    <scope>NUCLEOTIDE SEQUENCE</scope>
    <source>
        <strain evidence="1">4920</strain>
    </source>
</reference>
<dbReference type="Proteomes" id="UP000886743">
    <property type="component" value="Unassembled WGS sequence"/>
</dbReference>
<reference evidence="1" key="1">
    <citation type="submission" date="2020-10" db="EMBL/GenBank/DDBJ databases">
        <authorList>
            <person name="Gilroy R."/>
        </authorList>
    </citation>
    <scope>NUCLEOTIDE SEQUENCE</scope>
    <source>
        <strain evidence="1">4920</strain>
    </source>
</reference>
<gene>
    <name evidence="1" type="ORF">IAC74_05355</name>
</gene>
<dbReference type="EMBL" id="DVOF01000155">
    <property type="protein sequence ID" value="HIV02982.1"/>
    <property type="molecule type" value="Genomic_DNA"/>
</dbReference>
<organism evidence="1 2">
    <name type="scientific">Candidatus Aphodoplasma excrementigallinarum</name>
    <dbReference type="NCBI Taxonomy" id="2840673"/>
    <lineage>
        <taxon>Bacteria</taxon>
        <taxon>Bacillati</taxon>
        <taxon>Bacillota</taxon>
        <taxon>Clostridia</taxon>
        <taxon>Eubacteriales</taxon>
        <taxon>Candidatus Aphodoplasma</taxon>
    </lineage>
</organism>
<name>A0A9D1T0F1_9FIRM</name>